<feature type="compositionally biased region" description="Basic and acidic residues" evidence="1">
    <location>
        <begin position="300"/>
        <end position="312"/>
    </location>
</feature>
<sequence length="895" mass="97385">MHFPTSIPRPTRSPAAGLDPADKPPLDITIHQEPYDGPMPVLPKIPRRPMNSPQYRRHISPSEPPMAQATPIYSYIPPQVQKAPSIPATTTSCASGTGLRPPVPSSAGGSFTSPNASSSNNVSVPNIDGAGKLLKNVVPAKGKAIFKGKAGKLFGKKNKPEDEEDSPTEASEFYELKRKKSQKSDTKSTDPGIKSSNSSRARLAARLLRPRGKPGGDIETNLDLDDADHHPFEAARKRFHDQRERKMRRGSPPDKTVQNSSPPEEEPPKEKRHHHQRIADHVRKGVRFSSSKDLLSGYHASKDQDRAERDVGMQEGNRMGNAVRRMNDHLIPNQEEREAEGRRASWTSQEHSGPSRRGSHQMNQMNYESTSSSGSPEELHIPRAADVPDFPPPPNGLMQISPQSPLSPLDNPAYQAHQAYETYEGQAPAPLFPPRPPAPFYRPTLSPVSSRSPVPTSVGNAAPESPLRQSVSQSWDGRQKSRPVSSSPLLSVSSGPSASSIHLPLFETNTVEVTPPSPSITPQRPPPQLTIRNGPPTASSLGTEEPRESVGLSPIIEQPTPEPSRRSSQKSSKQSSIQPPSIPNDSSISDLNINPDNSGSASTISVPNHKLRTRSRSHQNLSGPSHTSTPKSTPLPEAIRPREPPPHPTPSPYKIPAKTPTQSAVDFWHEADSSLAPSESASAQPPNYYSQPPPSFWKVADQTLAAQESTGPTMEEWIASLPSLGLGLGTWGNHDGALDWKYFQSLQAKNKLKKSRSGSSVISKASSNTGTAKSVKDMIEENIKNLEKVIEEIEEASSVREEGLTPEEVEDLDEFISDPESPVDNLPPPIANPNLLHPEYLGPGTPGAPKSPGPILSSQRPKSRLGRETAIRLDNMEKYWAEQSLAMGTVLKKCW</sequence>
<feature type="compositionally biased region" description="Basic and acidic residues" evidence="1">
    <location>
        <begin position="227"/>
        <end position="244"/>
    </location>
</feature>
<evidence type="ECO:0000256" key="1">
    <source>
        <dbReference type="SAM" id="MobiDB-lite"/>
    </source>
</evidence>
<feature type="compositionally biased region" description="Low complexity" evidence="1">
    <location>
        <begin position="441"/>
        <end position="458"/>
    </location>
</feature>
<proteinExistence type="predicted"/>
<name>U4LBU6_PYROM</name>
<dbReference type="EMBL" id="HF935642">
    <property type="protein sequence ID" value="CCX11740.1"/>
    <property type="molecule type" value="Genomic_DNA"/>
</dbReference>
<feature type="compositionally biased region" description="Low complexity" evidence="1">
    <location>
        <begin position="195"/>
        <end position="207"/>
    </location>
</feature>
<dbReference type="AlphaFoldDB" id="U4LBU6"/>
<feature type="compositionally biased region" description="Pro residues" evidence="1">
    <location>
        <begin position="515"/>
        <end position="528"/>
    </location>
</feature>
<gene>
    <name evidence="2" type="ORF">PCON_11334</name>
</gene>
<keyword evidence="3" id="KW-1185">Reference proteome</keyword>
<feature type="region of interest" description="Disordered" evidence="1">
    <location>
        <begin position="1"/>
        <end position="70"/>
    </location>
</feature>
<feature type="compositionally biased region" description="Low complexity" evidence="1">
    <location>
        <begin position="113"/>
        <end position="126"/>
    </location>
</feature>
<feature type="compositionally biased region" description="Basic residues" evidence="1">
    <location>
        <begin position="148"/>
        <end position="157"/>
    </location>
</feature>
<feature type="compositionally biased region" description="Basic and acidic residues" evidence="1">
    <location>
        <begin position="334"/>
        <end position="343"/>
    </location>
</feature>
<accession>U4LBU6</accession>
<reference evidence="2 3" key="1">
    <citation type="journal article" date="2013" name="PLoS Genet.">
        <title>The genome and development-dependent transcriptomes of Pyronema confluens: a window into fungal evolution.</title>
        <authorList>
            <person name="Traeger S."/>
            <person name="Altegoer F."/>
            <person name="Freitag M."/>
            <person name="Gabaldon T."/>
            <person name="Kempken F."/>
            <person name="Kumar A."/>
            <person name="Marcet-Houben M."/>
            <person name="Poggeler S."/>
            <person name="Stajich J.E."/>
            <person name="Nowrousian M."/>
        </authorList>
    </citation>
    <scope>NUCLEOTIDE SEQUENCE [LARGE SCALE GENOMIC DNA]</scope>
    <source>
        <strain evidence="3">CBS 100304</strain>
        <tissue evidence="2">Vegetative mycelium</tissue>
    </source>
</reference>
<feature type="region of interest" description="Disordered" evidence="1">
    <location>
        <begin position="148"/>
        <end position="694"/>
    </location>
</feature>
<dbReference type="OrthoDB" id="5427843at2759"/>
<feature type="region of interest" description="Disordered" evidence="1">
    <location>
        <begin position="831"/>
        <end position="867"/>
    </location>
</feature>
<protein>
    <submittedName>
        <fullName evidence="2">Uncharacterized protein</fullName>
    </submittedName>
</protein>
<organism evidence="2 3">
    <name type="scientific">Pyronema omphalodes (strain CBS 100304)</name>
    <name type="common">Pyronema confluens</name>
    <dbReference type="NCBI Taxonomy" id="1076935"/>
    <lineage>
        <taxon>Eukaryota</taxon>
        <taxon>Fungi</taxon>
        <taxon>Dikarya</taxon>
        <taxon>Ascomycota</taxon>
        <taxon>Pezizomycotina</taxon>
        <taxon>Pezizomycetes</taxon>
        <taxon>Pezizales</taxon>
        <taxon>Pyronemataceae</taxon>
        <taxon>Pyronema</taxon>
    </lineage>
</organism>
<feature type="compositionally biased region" description="Low complexity" evidence="1">
    <location>
        <begin position="482"/>
        <end position="500"/>
    </location>
</feature>
<feature type="compositionally biased region" description="Pro residues" evidence="1">
    <location>
        <begin position="430"/>
        <end position="440"/>
    </location>
</feature>
<feature type="region of interest" description="Disordered" evidence="1">
    <location>
        <begin position="83"/>
        <end position="128"/>
    </location>
</feature>
<dbReference type="OMA" id="WHEADSS"/>
<evidence type="ECO:0000313" key="2">
    <source>
        <dbReference type="EMBL" id="CCX11740.1"/>
    </source>
</evidence>
<feature type="compositionally biased region" description="Polar residues" evidence="1">
    <location>
        <begin position="618"/>
        <end position="632"/>
    </location>
</feature>
<feature type="compositionally biased region" description="Polar residues" evidence="1">
    <location>
        <begin position="467"/>
        <end position="476"/>
    </location>
</feature>
<feature type="compositionally biased region" description="Polar residues" evidence="1">
    <location>
        <begin position="360"/>
        <end position="375"/>
    </location>
</feature>
<evidence type="ECO:0000313" key="3">
    <source>
        <dbReference type="Proteomes" id="UP000018144"/>
    </source>
</evidence>
<feature type="compositionally biased region" description="Low complexity" evidence="1">
    <location>
        <begin position="569"/>
        <end position="598"/>
    </location>
</feature>
<dbReference type="Proteomes" id="UP000018144">
    <property type="component" value="Unassembled WGS sequence"/>
</dbReference>